<feature type="transmembrane region" description="Helical" evidence="3">
    <location>
        <begin position="131"/>
        <end position="150"/>
    </location>
</feature>
<dbReference type="PROSITE" id="PS50113">
    <property type="entry name" value="PAC"/>
    <property type="match status" value="2"/>
</dbReference>
<dbReference type="Gene3D" id="3.30.70.270">
    <property type="match status" value="1"/>
</dbReference>
<dbReference type="EC" id="3.1.4.52" evidence="1"/>
<dbReference type="Proteomes" id="UP000273778">
    <property type="component" value="Chromosome"/>
</dbReference>
<gene>
    <name evidence="9" type="ORF">EGC77_14725</name>
    <name evidence="8" type="ORF">EGC80_11480</name>
</gene>
<dbReference type="NCBIfam" id="TIGR00254">
    <property type="entry name" value="GGDEF"/>
    <property type="match status" value="1"/>
</dbReference>
<dbReference type="SUPFAM" id="SSF55785">
    <property type="entry name" value="PYP-like sensor domain (PAS domain)"/>
    <property type="match status" value="3"/>
</dbReference>
<feature type="domain" description="PAS" evidence="4">
    <location>
        <begin position="896"/>
        <end position="969"/>
    </location>
</feature>
<dbReference type="InterPro" id="IPR003018">
    <property type="entry name" value="GAF"/>
</dbReference>
<dbReference type="PANTHER" id="PTHR44757:SF2">
    <property type="entry name" value="BIOFILM ARCHITECTURE MAINTENANCE PROTEIN MBAA"/>
    <property type="match status" value="1"/>
</dbReference>
<evidence type="ECO:0000256" key="2">
    <source>
        <dbReference type="ARBA" id="ARBA00022636"/>
    </source>
</evidence>
<dbReference type="GO" id="GO:0071111">
    <property type="term" value="F:cyclic-guanylate-specific phosphodiesterase activity"/>
    <property type="evidence" value="ECO:0007669"/>
    <property type="project" value="UniProtKB-EC"/>
</dbReference>
<feature type="domain" description="PAC" evidence="5">
    <location>
        <begin position="848"/>
        <end position="899"/>
    </location>
</feature>
<dbReference type="Pfam" id="PF00989">
    <property type="entry name" value="PAS"/>
    <property type="match status" value="1"/>
</dbReference>
<dbReference type="CDD" id="cd00130">
    <property type="entry name" value="PAS"/>
    <property type="match status" value="2"/>
</dbReference>
<evidence type="ECO:0000259" key="6">
    <source>
        <dbReference type="PROSITE" id="PS50883"/>
    </source>
</evidence>
<accession>A0A3N4DZ70</accession>
<dbReference type="SMART" id="SM00065">
    <property type="entry name" value="GAF"/>
    <property type="match status" value="1"/>
</dbReference>
<dbReference type="InterPro" id="IPR013656">
    <property type="entry name" value="PAS_4"/>
</dbReference>
<reference evidence="9" key="3">
    <citation type="submission" date="2018-11" db="EMBL/GenBank/DDBJ databases">
        <authorList>
            <person name="Hwang Y.J."/>
            <person name="Hwang C.Y."/>
        </authorList>
    </citation>
    <scope>NUCLEOTIDE SEQUENCE</scope>
    <source>
        <strain evidence="9">R106</strain>
    </source>
</reference>
<dbReference type="InterPro" id="IPR029016">
    <property type="entry name" value="GAF-like_dom_sf"/>
</dbReference>
<keyword evidence="3" id="KW-0812">Transmembrane</keyword>
<dbReference type="Gene3D" id="3.30.450.20">
    <property type="entry name" value="PAS domain"/>
    <property type="match status" value="3"/>
</dbReference>
<evidence type="ECO:0000313" key="8">
    <source>
        <dbReference type="EMBL" id="AZG35471.1"/>
    </source>
</evidence>
<proteinExistence type="predicted"/>
<sequence>MRTWLKNNLRKVVCSSIFLSSLAFLSVGSFFALLRTLLAPNEDIYNVTLPLNAILLLACTALSLIAIIRKNTALLVSNLSIMLIILFLSLPFVSSNSILNFSMPYLQLVSWILLILGLTGRFKKTHFVWNWLSQVSFAILASLMLALLLTNSSTLGNLQFGVSPPQSINIAIFILFSSIAGFTVPSILCFNIVEHSRSFGSWLAVLLTVSTILLWLNFMHQLEVSNQKIVNQTILKFQQQTEQLLDRQKGLMARLGDRLSLSNVTYQPQQLSLDLNTYLRDFNYFDYIAVLDNIGNVYYSAAQSKAIKQWYDRYLVSEYPLLSTRANSRAPEDISFYYNDEIDYTFVRVQLSQPNAFDLSTIIAGINFKQVMQSTIPFIVPTGYAITLAYEKKEKLLFNQLDSQQKYFRLGAYDVNSLSVINWDLELYRDFDIELNYVMQVSEVVLMTGWLACFLALLSHQYQNKIQWQQKRLLAGYTKLRNSLTLQHKFQTHHLQIMENSADLLCIIDTDGKFVEVSNSSFWVLGYPAKELNGRMFMDFVHPDDRGMTGHEAETITSGQKTKHFRNRYIRKDGNVVHLMWSARYEPGLQTMYGVARDISDLVKAERFQQAQQYILQLISVEAPVVKILKQICLMAEENNSAVKACVMLKVEQHLEIASAPSFSQNYHSALADVPIANNSGSCGSAAFRKSVIIIEDIATDPKRPSYADVVLTEKLHASWSMPILLDNGNILGTFALYCKSARAPSSQELELMTICCHFTANAIERSLQKQLLIESEQRFRSLCQLNPDSVFILDDQGYFTNMNKLGCNLLELPLPELKRMHFNQVIFNEKLGEVSQYFARTLSGESMSFDTSILSRSGRQHELQITIIPTLIGGKITGVIGIGKDITQRLQTEKQLRLFKRAVDASSNGVAITEITKSDKPIVYVNNAFEKLTGYSLEESVGRDCQFLQGKERDPLAIRQIRSAIQSKQETRVILKNYRKDGRVFWNNLFLSPVPNDVGVITHYVGIQTDITEQIKFKQELAFNASHDLLTGLPNRNLLRDRLLKSLKSSARHNQKVAILCIDLDGFHLMDDNLGHLNRDDVIHQISTRINSQIRSDDTLASMGGDELVLLMADHKDINQLNAAAERMLTMVSTPLNINGQELQLTASIGISISISDDDIYEPMKLVKQAGLAMYQAKQLGSNNVQWYNEEMETSLNKRQNLRVMLKQAIVNQEFELYYQPQVEAGSGRLIGLEALLRWRQPDLGLIGPDEFIPIAEEMGLIVEIGQWVIEQAASYNRSLQERGLVKLIMAVNLSSLQFEQEDFVEQLEETLKRVKLAPKWFELELTESLLLANIEEVVYKLQHLKQLGISIAIDDFGTGYSSLSYLKRLPIDKLKIDKSFIRELVTDQKDAAITRAIIALAHQLGLKVIAEGIETKPQATLLHKSLCDELQGYFFSKPLPTDKLEIFLQHYLPCL</sequence>
<dbReference type="InterPro" id="IPR000700">
    <property type="entry name" value="PAS-assoc_C"/>
</dbReference>
<dbReference type="SUPFAM" id="SSF141868">
    <property type="entry name" value="EAL domain-like"/>
    <property type="match status" value="1"/>
</dbReference>
<dbReference type="InterPro" id="IPR035965">
    <property type="entry name" value="PAS-like_dom_sf"/>
</dbReference>
<feature type="transmembrane region" description="Helical" evidence="3">
    <location>
        <begin position="199"/>
        <end position="218"/>
    </location>
</feature>
<evidence type="ECO:0000259" key="7">
    <source>
        <dbReference type="PROSITE" id="PS50887"/>
    </source>
</evidence>
<dbReference type="FunFam" id="3.20.20.450:FF:000001">
    <property type="entry name" value="Cyclic di-GMP phosphodiesterase yahA"/>
    <property type="match status" value="1"/>
</dbReference>
<feature type="transmembrane region" description="Helical" evidence="3">
    <location>
        <begin position="170"/>
        <end position="192"/>
    </location>
</feature>
<evidence type="ECO:0000259" key="5">
    <source>
        <dbReference type="PROSITE" id="PS50113"/>
    </source>
</evidence>
<organism evidence="9 11">
    <name type="scientific">Shewanella psychromarinicola</name>
    <dbReference type="NCBI Taxonomy" id="2487742"/>
    <lineage>
        <taxon>Bacteria</taxon>
        <taxon>Pseudomonadati</taxon>
        <taxon>Pseudomonadota</taxon>
        <taxon>Gammaproteobacteria</taxon>
        <taxon>Alteromonadales</taxon>
        <taxon>Shewanellaceae</taxon>
        <taxon>Shewanella</taxon>
    </lineage>
</organism>
<evidence type="ECO:0000313" key="11">
    <source>
        <dbReference type="Proteomes" id="UP000278855"/>
    </source>
</evidence>
<dbReference type="PROSITE" id="PS50112">
    <property type="entry name" value="PAS"/>
    <property type="match status" value="2"/>
</dbReference>
<dbReference type="GO" id="GO:0006355">
    <property type="term" value="P:regulation of DNA-templated transcription"/>
    <property type="evidence" value="ECO:0007669"/>
    <property type="project" value="InterPro"/>
</dbReference>
<keyword evidence="2" id="KW-0973">c-di-GMP</keyword>
<dbReference type="SMART" id="SM00091">
    <property type="entry name" value="PAS"/>
    <property type="match status" value="3"/>
</dbReference>
<feature type="domain" description="PAC" evidence="5">
    <location>
        <begin position="968"/>
        <end position="1024"/>
    </location>
</feature>
<feature type="transmembrane region" description="Helical" evidence="3">
    <location>
        <begin position="12"/>
        <end position="38"/>
    </location>
</feature>
<reference evidence="11" key="2">
    <citation type="submission" date="2018-11" db="EMBL/GenBank/DDBJ databases">
        <title>Shewanella sp. R106.</title>
        <authorList>
            <person name="Hwang Y.J."/>
            <person name="Hwang C.Y."/>
        </authorList>
    </citation>
    <scope>NUCLEOTIDE SEQUENCE [LARGE SCALE GENOMIC DNA]</scope>
    <source>
        <strain evidence="11">R106</strain>
    </source>
</reference>
<keyword evidence="10" id="KW-1185">Reference proteome</keyword>
<evidence type="ECO:0000259" key="4">
    <source>
        <dbReference type="PROSITE" id="PS50112"/>
    </source>
</evidence>
<feature type="transmembrane region" description="Helical" evidence="3">
    <location>
        <begin position="98"/>
        <end position="119"/>
    </location>
</feature>
<dbReference type="InterPro" id="IPR035919">
    <property type="entry name" value="EAL_sf"/>
</dbReference>
<protein>
    <recommendedName>
        <fullName evidence="1">cyclic-guanylate-specific phosphodiesterase</fullName>
        <ecNumber evidence="1">3.1.4.52</ecNumber>
    </recommendedName>
</protein>
<dbReference type="InterPro" id="IPR001633">
    <property type="entry name" value="EAL_dom"/>
</dbReference>
<keyword evidence="3" id="KW-1133">Transmembrane helix</keyword>
<dbReference type="KEGG" id="spsr:EGC80_11480"/>
<feature type="transmembrane region" description="Helical" evidence="3">
    <location>
        <begin position="44"/>
        <end position="67"/>
    </location>
</feature>
<dbReference type="PROSITE" id="PS50887">
    <property type="entry name" value="GGDEF"/>
    <property type="match status" value="1"/>
</dbReference>
<dbReference type="Proteomes" id="UP000278855">
    <property type="component" value="Unassembled WGS sequence"/>
</dbReference>
<dbReference type="InterPro" id="IPR001610">
    <property type="entry name" value="PAC"/>
</dbReference>
<feature type="domain" description="GGDEF" evidence="7">
    <location>
        <begin position="1056"/>
        <end position="1191"/>
    </location>
</feature>
<dbReference type="SMART" id="SM00052">
    <property type="entry name" value="EAL"/>
    <property type="match status" value="1"/>
</dbReference>
<dbReference type="InterPro" id="IPR029787">
    <property type="entry name" value="Nucleotide_cyclase"/>
</dbReference>
<keyword evidence="3" id="KW-0472">Membrane</keyword>
<feature type="domain" description="EAL" evidence="6">
    <location>
        <begin position="1200"/>
        <end position="1454"/>
    </location>
</feature>
<dbReference type="OrthoDB" id="6597954at2"/>
<dbReference type="InterPro" id="IPR043128">
    <property type="entry name" value="Rev_trsase/Diguanyl_cyclase"/>
</dbReference>
<dbReference type="SMART" id="SM00086">
    <property type="entry name" value="PAC"/>
    <property type="match status" value="3"/>
</dbReference>
<dbReference type="EMBL" id="CP034073">
    <property type="protein sequence ID" value="AZG35471.1"/>
    <property type="molecule type" value="Genomic_DNA"/>
</dbReference>
<dbReference type="CDD" id="cd01949">
    <property type="entry name" value="GGDEF"/>
    <property type="match status" value="1"/>
</dbReference>
<evidence type="ECO:0000256" key="1">
    <source>
        <dbReference type="ARBA" id="ARBA00012282"/>
    </source>
</evidence>
<dbReference type="InterPro" id="IPR013767">
    <property type="entry name" value="PAS_fold"/>
</dbReference>
<name>A0A3N4DZ70_9GAMM</name>
<evidence type="ECO:0000313" key="9">
    <source>
        <dbReference type="EMBL" id="RPA31205.1"/>
    </source>
</evidence>
<dbReference type="Pfam" id="PF13185">
    <property type="entry name" value="GAF_2"/>
    <property type="match status" value="1"/>
</dbReference>
<feature type="domain" description="PAS" evidence="4">
    <location>
        <begin position="490"/>
        <end position="560"/>
    </location>
</feature>
<dbReference type="InterPro" id="IPR000160">
    <property type="entry name" value="GGDEF_dom"/>
</dbReference>
<dbReference type="SMART" id="SM00267">
    <property type="entry name" value="GGDEF"/>
    <property type="match status" value="1"/>
</dbReference>
<dbReference type="Pfam" id="PF13426">
    <property type="entry name" value="PAS_9"/>
    <property type="match status" value="1"/>
</dbReference>
<feature type="transmembrane region" description="Helical" evidence="3">
    <location>
        <begin position="74"/>
        <end position="92"/>
    </location>
</feature>
<evidence type="ECO:0000313" key="10">
    <source>
        <dbReference type="Proteomes" id="UP000273778"/>
    </source>
</evidence>
<dbReference type="Pfam" id="PF00563">
    <property type="entry name" value="EAL"/>
    <property type="match status" value="1"/>
</dbReference>
<dbReference type="EMBL" id="RKKB01000006">
    <property type="protein sequence ID" value="RPA31205.1"/>
    <property type="molecule type" value="Genomic_DNA"/>
</dbReference>
<dbReference type="SUPFAM" id="SSF55073">
    <property type="entry name" value="Nucleotide cyclase"/>
    <property type="match status" value="1"/>
</dbReference>
<dbReference type="Pfam" id="PF00990">
    <property type="entry name" value="GGDEF"/>
    <property type="match status" value="1"/>
</dbReference>
<dbReference type="Gene3D" id="3.20.20.450">
    <property type="entry name" value="EAL domain"/>
    <property type="match status" value="1"/>
</dbReference>
<dbReference type="Pfam" id="PF08448">
    <property type="entry name" value="PAS_4"/>
    <property type="match status" value="1"/>
</dbReference>
<dbReference type="PANTHER" id="PTHR44757">
    <property type="entry name" value="DIGUANYLATE CYCLASE DGCP"/>
    <property type="match status" value="1"/>
</dbReference>
<evidence type="ECO:0000256" key="3">
    <source>
        <dbReference type="SAM" id="Phobius"/>
    </source>
</evidence>
<dbReference type="Gene3D" id="3.30.450.40">
    <property type="match status" value="1"/>
</dbReference>
<dbReference type="SUPFAM" id="SSF55781">
    <property type="entry name" value="GAF domain-like"/>
    <property type="match status" value="1"/>
</dbReference>
<reference evidence="8 10" key="1">
    <citation type="submission" date="2018-11" db="EMBL/GenBank/DDBJ databases">
        <title>Shewanella sp. M2.</title>
        <authorList>
            <person name="Hwang Y.J."/>
            <person name="Hwang C.Y."/>
        </authorList>
    </citation>
    <scope>NUCLEOTIDE SEQUENCE [LARGE SCALE GENOMIC DNA]</scope>
    <source>
        <strain evidence="8 10">M2</strain>
    </source>
</reference>
<dbReference type="CDD" id="cd01948">
    <property type="entry name" value="EAL"/>
    <property type="match status" value="1"/>
</dbReference>
<dbReference type="PROSITE" id="PS50883">
    <property type="entry name" value="EAL"/>
    <property type="match status" value="1"/>
</dbReference>
<dbReference type="NCBIfam" id="TIGR00229">
    <property type="entry name" value="sensory_box"/>
    <property type="match status" value="3"/>
</dbReference>
<dbReference type="RefSeq" id="WP_124013337.1">
    <property type="nucleotide sequence ID" value="NZ_CP034073.1"/>
</dbReference>
<dbReference type="InterPro" id="IPR000014">
    <property type="entry name" value="PAS"/>
</dbReference>
<dbReference type="InterPro" id="IPR052155">
    <property type="entry name" value="Biofilm_reg_signaling"/>
</dbReference>